<keyword evidence="2" id="KW-1185">Reference proteome</keyword>
<dbReference type="Proteomes" id="UP000201818">
    <property type="component" value="Segment"/>
</dbReference>
<reference evidence="1 2" key="1">
    <citation type="submission" date="2015-10" db="EMBL/GenBank/DDBJ databases">
        <title>Complete Genome Sequence of the Pseudomonas phage YMC11/02/R656_PAE_BP.</title>
        <authorList>
            <person name="Jeon J."/>
            <person name="Yong D."/>
            <person name="Lee K."/>
        </authorList>
    </citation>
    <scope>NUCLEOTIDE SEQUENCE [LARGE SCALE GENOMIC DNA]</scope>
</reference>
<protein>
    <submittedName>
        <fullName evidence="1">Uncharacterized protein</fullName>
    </submittedName>
</protein>
<proteinExistence type="predicted"/>
<gene>
    <name evidence="1" type="ORF">BPPAER656_00040</name>
</gene>
<accession>A0A0S2SYA6</accession>
<sequence>MAVLVILDANPNEPEGWRFLKADEYDGAGHWNDNRTFPTTDDADAWIQKHARNGWYTLIVGEDDE</sequence>
<organism evidence="1 2">
    <name type="scientific">Pseudomonas phage YMC11/02/R656</name>
    <dbReference type="NCBI Taxonomy" id="1755689"/>
    <lineage>
        <taxon>Viruses</taxon>
        <taxon>Duplodnaviria</taxon>
        <taxon>Heunggongvirae</taxon>
        <taxon>Uroviricota</taxon>
        <taxon>Caudoviricetes</taxon>
        <taxon>Bugaksanvirus</taxon>
        <taxon>Bugaksanvirus R656</taxon>
    </lineage>
</organism>
<name>A0A0S2SYA6_9CAUD</name>
<dbReference type="KEGG" id="vg:26516057"/>
<evidence type="ECO:0000313" key="1">
    <source>
        <dbReference type="EMBL" id="ALP47825.1"/>
    </source>
</evidence>
<dbReference type="RefSeq" id="YP_009187401.1">
    <property type="nucleotide sequence ID" value="NC_028657.1"/>
</dbReference>
<dbReference type="GeneID" id="26516057"/>
<dbReference type="EMBL" id="KT968831">
    <property type="protein sequence ID" value="ALP47825.1"/>
    <property type="molecule type" value="Genomic_DNA"/>
</dbReference>
<evidence type="ECO:0000313" key="2">
    <source>
        <dbReference type="Proteomes" id="UP000201818"/>
    </source>
</evidence>